<dbReference type="PANTHER" id="PTHR21719:SF1">
    <property type="entry name" value="FI06402P-RELATED"/>
    <property type="match status" value="1"/>
</dbReference>
<dbReference type="EMBL" id="JARQZJ010000136">
    <property type="protein sequence ID" value="KAK9892645.1"/>
    <property type="molecule type" value="Genomic_DNA"/>
</dbReference>
<evidence type="ECO:0000256" key="1">
    <source>
        <dbReference type="SAM" id="SignalP"/>
    </source>
</evidence>
<protein>
    <recommendedName>
        <fullName evidence="4">Platelet-derived growth factor (PDGF) family profile domain-containing protein</fullName>
    </recommendedName>
</protein>
<keyword evidence="3" id="KW-1185">Reference proteome</keyword>
<feature type="chain" id="PRO_5043609757" description="Platelet-derived growth factor (PDGF) family profile domain-containing protein" evidence="1">
    <location>
        <begin position="24"/>
        <end position="122"/>
    </location>
</feature>
<dbReference type="Gene3D" id="2.10.90.10">
    <property type="entry name" value="Cystine-knot cytokines"/>
    <property type="match status" value="1"/>
</dbReference>
<evidence type="ECO:0000313" key="3">
    <source>
        <dbReference type="Proteomes" id="UP001431783"/>
    </source>
</evidence>
<evidence type="ECO:0000313" key="2">
    <source>
        <dbReference type="EMBL" id="KAK9892645.1"/>
    </source>
</evidence>
<keyword evidence="1" id="KW-0732">Signal</keyword>
<dbReference type="SUPFAM" id="SSF57501">
    <property type="entry name" value="Cystine-knot cytokines"/>
    <property type="match status" value="1"/>
</dbReference>
<accession>A0AAW1VD04</accession>
<evidence type="ECO:0008006" key="4">
    <source>
        <dbReference type="Google" id="ProtNLM"/>
    </source>
</evidence>
<name>A0AAW1VD04_9CUCU</name>
<dbReference type="GO" id="GO:0035099">
    <property type="term" value="P:hemocyte migration"/>
    <property type="evidence" value="ECO:0007669"/>
    <property type="project" value="TreeGrafter"/>
</dbReference>
<feature type="signal peptide" evidence="1">
    <location>
        <begin position="1"/>
        <end position="23"/>
    </location>
</feature>
<dbReference type="InterPro" id="IPR029034">
    <property type="entry name" value="Cystine-knot_cytokine"/>
</dbReference>
<reference evidence="2 3" key="1">
    <citation type="submission" date="2023-03" db="EMBL/GenBank/DDBJ databases">
        <title>Genome insight into feeding habits of ladybird beetles.</title>
        <authorList>
            <person name="Li H.-S."/>
            <person name="Huang Y.-H."/>
            <person name="Pang H."/>
        </authorList>
    </citation>
    <scope>NUCLEOTIDE SEQUENCE [LARGE SCALE GENOMIC DNA]</scope>
    <source>
        <strain evidence="2">SYSU_2023b</strain>
        <tissue evidence="2">Whole body</tissue>
    </source>
</reference>
<gene>
    <name evidence="2" type="ORF">WA026_021022</name>
</gene>
<dbReference type="AlphaFoldDB" id="A0AAW1VD04"/>
<dbReference type="Proteomes" id="UP001431783">
    <property type="component" value="Unassembled WGS sequence"/>
</dbReference>
<sequence length="122" mass="14000">MCRRTAVRVSLIIGFVLISLVNCLEFYQKSCALSCRVPQPRSLGVAELVNTTLDIRPYMVVLFRCDEGTGCCQKGKTCQVQNFDDLELRFPTLIDSKYKLVRYLVRNHTECSCQTSRNNIKR</sequence>
<proteinExistence type="predicted"/>
<comment type="caution">
    <text evidence="2">The sequence shown here is derived from an EMBL/GenBank/DDBJ whole genome shotgun (WGS) entry which is preliminary data.</text>
</comment>
<organism evidence="2 3">
    <name type="scientific">Henosepilachna vigintioctopunctata</name>
    <dbReference type="NCBI Taxonomy" id="420089"/>
    <lineage>
        <taxon>Eukaryota</taxon>
        <taxon>Metazoa</taxon>
        <taxon>Ecdysozoa</taxon>
        <taxon>Arthropoda</taxon>
        <taxon>Hexapoda</taxon>
        <taxon>Insecta</taxon>
        <taxon>Pterygota</taxon>
        <taxon>Neoptera</taxon>
        <taxon>Endopterygota</taxon>
        <taxon>Coleoptera</taxon>
        <taxon>Polyphaga</taxon>
        <taxon>Cucujiformia</taxon>
        <taxon>Coccinelloidea</taxon>
        <taxon>Coccinellidae</taxon>
        <taxon>Epilachninae</taxon>
        <taxon>Epilachnini</taxon>
        <taxon>Henosepilachna</taxon>
    </lineage>
</organism>
<dbReference type="PANTHER" id="PTHR21719">
    <property type="entry name" value="FI06402P-RELATED"/>
    <property type="match status" value="1"/>
</dbReference>